<dbReference type="EMBL" id="JBFAIH010000010">
    <property type="protein sequence ID" value="MEV0364710.1"/>
    <property type="molecule type" value="Genomic_DNA"/>
</dbReference>
<proteinExistence type="predicted"/>
<dbReference type="SUPFAM" id="SSF56801">
    <property type="entry name" value="Acetyl-CoA synthetase-like"/>
    <property type="match status" value="1"/>
</dbReference>
<organism evidence="1 2">
    <name type="scientific">Nocardia fusca</name>
    <dbReference type="NCBI Taxonomy" id="941183"/>
    <lineage>
        <taxon>Bacteria</taxon>
        <taxon>Bacillati</taxon>
        <taxon>Actinomycetota</taxon>
        <taxon>Actinomycetes</taxon>
        <taxon>Mycobacteriales</taxon>
        <taxon>Nocardiaceae</taxon>
        <taxon>Nocardia</taxon>
    </lineage>
</organism>
<protein>
    <submittedName>
        <fullName evidence="1">Uncharacterized protein</fullName>
    </submittedName>
</protein>
<reference evidence="1 2" key="1">
    <citation type="submission" date="2024-06" db="EMBL/GenBank/DDBJ databases">
        <title>The Natural Products Discovery Center: Release of the First 8490 Sequenced Strains for Exploring Actinobacteria Biosynthetic Diversity.</title>
        <authorList>
            <person name="Kalkreuter E."/>
            <person name="Kautsar S.A."/>
            <person name="Yang D."/>
            <person name="Bader C.D."/>
            <person name="Teijaro C.N."/>
            <person name="Fluegel L."/>
            <person name="Davis C.M."/>
            <person name="Simpson J.R."/>
            <person name="Lauterbach L."/>
            <person name="Steele A.D."/>
            <person name="Gui C."/>
            <person name="Meng S."/>
            <person name="Li G."/>
            <person name="Viehrig K."/>
            <person name="Ye F."/>
            <person name="Su P."/>
            <person name="Kiefer A.F."/>
            <person name="Nichols A."/>
            <person name="Cepeda A.J."/>
            <person name="Yan W."/>
            <person name="Fan B."/>
            <person name="Jiang Y."/>
            <person name="Adhikari A."/>
            <person name="Zheng C.-J."/>
            <person name="Schuster L."/>
            <person name="Cowan T.M."/>
            <person name="Smanski M.J."/>
            <person name="Chevrette M.G."/>
            <person name="De Carvalho L.P.S."/>
            <person name="Shen B."/>
        </authorList>
    </citation>
    <scope>NUCLEOTIDE SEQUENCE [LARGE SCALE GENOMIC DNA]</scope>
    <source>
        <strain evidence="1 2">NPDC050671</strain>
    </source>
</reference>
<evidence type="ECO:0000313" key="2">
    <source>
        <dbReference type="Proteomes" id="UP001551658"/>
    </source>
</evidence>
<accession>A0ABV3FAW0</accession>
<gene>
    <name evidence="1" type="ORF">AB0H72_18630</name>
</gene>
<dbReference type="Proteomes" id="UP001551658">
    <property type="component" value="Unassembled WGS sequence"/>
</dbReference>
<dbReference type="RefSeq" id="WP_357980096.1">
    <property type="nucleotide sequence ID" value="NZ_JBFAIH010000010.1"/>
</dbReference>
<sequence length="94" mass="10941">MRTIPPELIERYERAGFQLPNWREAAATFDAGAVPPRLENLRAHFPEAAVAERKWPVHIHIVTDFARTAGGKVQKFLVRRRLRDKRTRRTIPQS</sequence>
<keyword evidence="2" id="KW-1185">Reference proteome</keyword>
<name>A0ABV3FAW0_9NOCA</name>
<comment type="caution">
    <text evidence="1">The sequence shown here is derived from an EMBL/GenBank/DDBJ whole genome shotgun (WGS) entry which is preliminary data.</text>
</comment>
<evidence type="ECO:0000313" key="1">
    <source>
        <dbReference type="EMBL" id="MEV0364710.1"/>
    </source>
</evidence>